<dbReference type="InterPro" id="IPR029039">
    <property type="entry name" value="Flavoprotein-like_sf"/>
</dbReference>
<keyword evidence="1" id="KW-1133">Transmembrane helix</keyword>
<dbReference type="PANTHER" id="PTHR39201">
    <property type="entry name" value="EXPORTED PROTEIN-RELATED"/>
    <property type="match status" value="1"/>
</dbReference>
<dbReference type="AlphaFoldDB" id="A0A1I2WYG3"/>
<keyword evidence="4" id="KW-1185">Reference proteome</keyword>
<protein>
    <submittedName>
        <fullName evidence="3">Flavodoxin</fullName>
    </submittedName>
</protein>
<accession>A0A1I2WYG3</accession>
<reference evidence="3 4" key="1">
    <citation type="submission" date="2016-10" db="EMBL/GenBank/DDBJ databases">
        <authorList>
            <person name="de Groot N.N."/>
        </authorList>
    </citation>
    <scope>NUCLEOTIDE SEQUENCE [LARGE SCALE GENOMIC DNA]</scope>
    <source>
        <strain evidence="3 4">DSM 18684</strain>
    </source>
</reference>
<evidence type="ECO:0000256" key="1">
    <source>
        <dbReference type="SAM" id="Phobius"/>
    </source>
</evidence>
<dbReference type="Pfam" id="PF12682">
    <property type="entry name" value="Flavodoxin_4"/>
    <property type="match status" value="1"/>
</dbReference>
<dbReference type="Proteomes" id="UP000199666">
    <property type="component" value="Unassembled WGS sequence"/>
</dbReference>
<dbReference type="GO" id="GO:0010181">
    <property type="term" value="F:FMN binding"/>
    <property type="evidence" value="ECO:0007669"/>
    <property type="project" value="InterPro"/>
</dbReference>
<name>A0A1I2WYG3_9SPHI</name>
<evidence type="ECO:0000313" key="4">
    <source>
        <dbReference type="Proteomes" id="UP000199666"/>
    </source>
</evidence>
<dbReference type="EMBL" id="FOPP01000004">
    <property type="protein sequence ID" value="SFH06348.1"/>
    <property type="molecule type" value="Genomic_DNA"/>
</dbReference>
<dbReference type="Gene3D" id="3.40.50.360">
    <property type="match status" value="1"/>
</dbReference>
<dbReference type="PROSITE" id="PS50902">
    <property type="entry name" value="FLAVODOXIN_LIKE"/>
    <property type="match status" value="1"/>
</dbReference>
<gene>
    <name evidence="3" type="ORF">SAMN04489864_104384</name>
</gene>
<dbReference type="OrthoDB" id="9806505at2"/>
<proteinExistence type="predicted"/>
<evidence type="ECO:0000259" key="2">
    <source>
        <dbReference type="PROSITE" id="PS50902"/>
    </source>
</evidence>
<feature type="transmembrane region" description="Helical" evidence="1">
    <location>
        <begin position="12"/>
        <end position="33"/>
    </location>
</feature>
<evidence type="ECO:0000313" key="3">
    <source>
        <dbReference type="EMBL" id="SFH06348.1"/>
    </source>
</evidence>
<keyword evidence="1" id="KW-0812">Transmembrane</keyword>
<sequence>MVKRKINKKKMLWIVLGLCIVTIAGFAITIVSIDSYQYRRNQKVMKGLLTDNVSSRTLVVFFSRSGNTELMARKITALKQAHLIPIQSKRNNIGVKGWIEALMDARKAEAEISPAKIDLSEYDTIYIGSPIWLYSPAPQVFEFARRNDFMGKKVVLFNSMNSKFEQKYIDDFKSIIEQNGGTFEKHIYIVRGRMTQQMDVDSFLKETEKLLTN</sequence>
<organism evidence="3 4">
    <name type="scientific">Pedobacter insulae</name>
    <dbReference type="NCBI Taxonomy" id="414048"/>
    <lineage>
        <taxon>Bacteria</taxon>
        <taxon>Pseudomonadati</taxon>
        <taxon>Bacteroidota</taxon>
        <taxon>Sphingobacteriia</taxon>
        <taxon>Sphingobacteriales</taxon>
        <taxon>Sphingobacteriaceae</taxon>
        <taxon>Pedobacter</taxon>
    </lineage>
</organism>
<dbReference type="PANTHER" id="PTHR39201:SF1">
    <property type="entry name" value="FLAVODOXIN-LIKE DOMAIN-CONTAINING PROTEIN"/>
    <property type="match status" value="1"/>
</dbReference>
<dbReference type="SUPFAM" id="SSF52218">
    <property type="entry name" value="Flavoproteins"/>
    <property type="match status" value="1"/>
</dbReference>
<feature type="domain" description="Flavodoxin-like" evidence="2">
    <location>
        <begin position="57"/>
        <end position="213"/>
    </location>
</feature>
<dbReference type="InterPro" id="IPR008254">
    <property type="entry name" value="Flavodoxin/NO_synth"/>
</dbReference>
<keyword evidence="1" id="KW-0472">Membrane</keyword>
<dbReference type="STRING" id="414048.SAMN04489864_104384"/>